<feature type="compositionally biased region" description="Pro residues" evidence="1">
    <location>
        <begin position="533"/>
        <end position="543"/>
    </location>
</feature>
<feature type="compositionally biased region" description="Low complexity" evidence="1">
    <location>
        <begin position="689"/>
        <end position="726"/>
    </location>
</feature>
<feature type="compositionally biased region" description="Basic and acidic residues" evidence="1">
    <location>
        <begin position="585"/>
        <end position="601"/>
    </location>
</feature>
<sequence>MANNHGQVATHAHSLPSFNQAFSAHSLSNIPTNSNALPPIQSRIASSYRLDSPRSRLPDEDPDDSKPPSRKRSAASRDDDDDDDPPHIKQEHEHDSVEYHHRQHSPPLDKAADPRMPLDDNGPPPSPSTASPMKKRRVTVSGAPHALNTDIRPTVDQTNSTPISPVVMGFTINREDPAALEQVRSMISVKQKQKALIEQRRGSLVGASSSNSNPPPPPPLHEERISAAAGKAPLPPRSSRRSPNTHTNTTARRIGQPAGNTRPPSPTPMMIPAHPSSQNPAPAQALPFPPISFARRRAGLLGAGGKKKPADILISPREAQSSDQFQPAIQSAPPIPHAGQGSFQAARFSMALPRLPPAMGATDNIRRVASNVPPTPTRFSLLRPPATAAAATTPMISVSGRSPSAPNVPIASSLVPPTPAALKHPGYSGDKSAFLAPFEIFYDALNDSKQLKVWLSEQLQRSNALVQTLTQQQEKLNETIEAAVEKRVSGMRTEIIGLRRRVDELEDALRNSSDMAPGLAKGKQPLRNGSGGPPDPYIFPPPSHDLSSRHRSESSLRRGPSPSWVQERDVRGSALPPPPPTHSTHSGDSDRHASPPYDSRRLATVSATRLDPPPRAPEPPPHQQHHSSRPMNLPSPPQPYRDHSSSSSQNLAPIRGDAHTSRSRPGLTRQHSHTEGPLPSGGRSPNPHSLAPPTSSSAPSQQQSSQQLQQGSQSASSASSSASSRRPGSRRNSVVMSPPDGPGGESS</sequence>
<evidence type="ECO:0000313" key="3">
    <source>
        <dbReference type="Proteomes" id="UP000559027"/>
    </source>
</evidence>
<feature type="region of interest" description="Disordered" evidence="1">
    <location>
        <begin position="28"/>
        <end position="162"/>
    </location>
</feature>
<feature type="compositionally biased region" description="Basic and acidic residues" evidence="1">
    <location>
        <begin position="85"/>
        <end position="100"/>
    </location>
</feature>
<accession>A0A8H5G9K7</accession>
<feature type="compositionally biased region" description="Basic and acidic residues" evidence="1">
    <location>
        <begin position="546"/>
        <end position="556"/>
    </location>
</feature>
<dbReference type="Proteomes" id="UP000559027">
    <property type="component" value="Unassembled WGS sequence"/>
</dbReference>
<proteinExistence type="predicted"/>
<feature type="region of interest" description="Disordered" evidence="1">
    <location>
        <begin position="190"/>
        <end position="286"/>
    </location>
</feature>
<dbReference type="OrthoDB" id="2138242at2759"/>
<evidence type="ECO:0000256" key="1">
    <source>
        <dbReference type="SAM" id="MobiDB-lite"/>
    </source>
</evidence>
<protein>
    <submittedName>
        <fullName evidence="2">Uncharacterized protein</fullName>
    </submittedName>
</protein>
<dbReference type="AlphaFoldDB" id="A0A8H5G9K7"/>
<feature type="region of interest" description="Disordered" evidence="1">
    <location>
        <begin position="513"/>
        <end position="747"/>
    </location>
</feature>
<gene>
    <name evidence="2" type="ORF">D9756_004774</name>
</gene>
<reference evidence="2 3" key="1">
    <citation type="journal article" date="2020" name="ISME J.">
        <title>Uncovering the hidden diversity of litter-decomposition mechanisms in mushroom-forming fungi.</title>
        <authorList>
            <person name="Floudas D."/>
            <person name="Bentzer J."/>
            <person name="Ahren D."/>
            <person name="Johansson T."/>
            <person name="Persson P."/>
            <person name="Tunlid A."/>
        </authorList>
    </citation>
    <scope>NUCLEOTIDE SEQUENCE [LARGE SCALE GENOMIC DNA]</scope>
    <source>
        <strain evidence="2 3">CBS 146.42</strain>
    </source>
</reference>
<feature type="compositionally biased region" description="Basic and acidic residues" evidence="1">
    <location>
        <begin position="51"/>
        <end position="67"/>
    </location>
</feature>
<name>A0A8H5G9K7_9AGAR</name>
<comment type="caution">
    <text evidence="2">The sequence shown here is derived from an EMBL/GenBank/DDBJ whole genome shotgun (WGS) entry which is preliminary data.</text>
</comment>
<feature type="compositionally biased region" description="Pro residues" evidence="1">
    <location>
        <begin position="611"/>
        <end position="622"/>
    </location>
</feature>
<dbReference type="EMBL" id="JAACJO010000003">
    <property type="protein sequence ID" value="KAF5360796.1"/>
    <property type="molecule type" value="Genomic_DNA"/>
</dbReference>
<keyword evidence="3" id="KW-1185">Reference proteome</keyword>
<organism evidence="2 3">
    <name type="scientific">Leucocoprinus leucothites</name>
    <dbReference type="NCBI Taxonomy" id="201217"/>
    <lineage>
        <taxon>Eukaryota</taxon>
        <taxon>Fungi</taxon>
        <taxon>Dikarya</taxon>
        <taxon>Basidiomycota</taxon>
        <taxon>Agaricomycotina</taxon>
        <taxon>Agaricomycetes</taxon>
        <taxon>Agaricomycetidae</taxon>
        <taxon>Agaricales</taxon>
        <taxon>Agaricineae</taxon>
        <taxon>Agaricaceae</taxon>
        <taxon>Leucocoprinus</taxon>
    </lineage>
</organism>
<evidence type="ECO:0000313" key="2">
    <source>
        <dbReference type="EMBL" id="KAF5360796.1"/>
    </source>
</evidence>